<proteinExistence type="predicted"/>
<feature type="non-terminal residue" evidence="2">
    <location>
        <position position="123"/>
    </location>
</feature>
<sequence>FGANMKNLICLLAIFGVIAASVDFSYSTLYYIYDFKGYEVTHITHCDYGCIIFASTTGEFVHEKDGLDPYAKNLLIEDAKGNKMSIAELAQLYDETTGQKKPMVVDFEPQTGVQSNPQHLRAT</sequence>
<name>A0AAN5CKC0_9BILA</name>
<gene>
    <name evidence="2" type="ORF">PMAYCL1PPCAC_16135</name>
</gene>
<dbReference type="EMBL" id="BTRK01000004">
    <property type="protein sequence ID" value="GMR45940.1"/>
    <property type="molecule type" value="Genomic_DNA"/>
</dbReference>
<evidence type="ECO:0000313" key="2">
    <source>
        <dbReference type="EMBL" id="GMR45940.1"/>
    </source>
</evidence>
<feature type="chain" id="PRO_5043053638" evidence="1">
    <location>
        <begin position="21"/>
        <end position="123"/>
    </location>
</feature>
<feature type="non-terminal residue" evidence="2">
    <location>
        <position position="1"/>
    </location>
</feature>
<evidence type="ECO:0000313" key="3">
    <source>
        <dbReference type="Proteomes" id="UP001328107"/>
    </source>
</evidence>
<keyword evidence="1" id="KW-0732">Signal</keyword>
<organism evidence="2 3">
    <name type="scientific">Pristionchus mayeri</name>
    <dbReference type="NCBI Taxonomy" id="1317129"/>
    <lineage>
        <taxon>Eukaryota</taxon>
        <taxon>Metazoa</taxon>
        <taxon>Ecdysozoa</taxon>
        <taxon>Nematoda</taxon>
        <taxon>Chromadorea</taxon>
        <taxon>Rhabditida</taxon>
        <taxon>Rhabditina</taxon>
        <taxon>Diplogasteromorpha</taxon>
        <taxon>Diplogasteroidea</taxon>
        <taxon>Neodiplogasteridae</taxon>
        <taxon>Pristionchus</taxon>
    </lineage>
</organism>
<comment type="caution">
    <text evidence="2">The sequence shown here is derived from an EMBL/GenBank/DDBJ whole genome shotgun (WGS) entry which is preliminary data.</text>
</comment>
<accession>A0AAN5CKC0</accession>
<evidence type="ECO:0000256" key="1">
    <source>
        <dbReference type="SAM" id="SignalP"/>
    </source>
</evidence>
<keyword evidence="3" id="KW-1185">Reference proteome</keyword>
<feature type="signal peptide" evidence="1">
    <location>
        <begin position="1"/>
        <end position="20"/>
    </location>
</feature>
<dbReference type="AlphaFoldDB" id="A0AAN5CKC0"/>
<reference evidence="3" key="1">
    <citation type="submission" date="2022-10" db="EMBL/GenBank/DDBJ databases">
        <title>Genome assembly of Pristionchus species.</title>
        <authorList>
            <person name="Yoshida K."/>
            <person name="Sommer R.J."/>
        </authorList>
    </citation>
    <scope>NUCLEOTIDE SEQUENCE [LARGE SCALE GENOMIC DNA]</scope>
    <source>
        <strain evidence="3">RS5460</strain>
    </source>
</reference>
<dbReference type="Proteomes" id="UP001328107">
    <property type="component" value="Unassembled WGS sequence"/>
</dbReference>
<protein>
    <submittedName>
        <fullName evidence="2">Uncharacterized protein</fullName>
    </submittedName>
</protein>